<dbReference type="InterPro" id="IPR028322">
    <property type="entry name" value="PNRC-like_rgn"/>
</dbReference>
<reference evidence="3" key="3">
    <citation type="journal article" date="2019" name="Microbiol. Resour. Announc.">
        <title>Genome Sequence of Metarhizium rileyi, a Microbial Control Agent for Lepidoptera.</title>
        <authorList>
            <person name="Binneck E."/>
            <person name="Lastra C.C.L."/>
            <person name="Sosa-Gomez D.R."/>
        </authorList>
    </citation>
    <scope>NUCLEOTIDE SEQUENCE</scope>
    <source>
        <strain evidence="3">Cep018-CH2</strain>
    </source>
</reference>
<dbReference type="OrthoDB" id="2142961at2759"/>
<feature type="compositionally biased region" description="Polar residues" evidence="1">
    <location>
        <begin position="329"/>
        <end position="351"/>
    </location>
</feature>
<accession>A0A5C6GAG2</accession>
<evidence type="ECO:0000256" key="1">
    <source>
        <dbReference type="SAM" id="MobiDB-lite"/>
    </source>
</evidence>
<evidence type="ECO:0000313" key="5">
    <source>
        <dbReference type="Proteomes" id="UP000317257"/>
    </source>
</evidence>
<feature type="region of interest" description="Disordered" evidence="1">
    <location>
        <begin position="316"/>
        <end position="352"/>
    </location>
</feature>
<feature type="compositionally biased region" description="Basic residues" evidence="1">
    <location>
        <begin position="71"/>
        <end position="81"/>
    </location>
</feature>
<dbReference type="EMBL" id="SBHS01000019">
    <property type="protein sequence ID" value="TWU73281.1"/>
    <property type="molecule type" value="Genomic_DNA"/>
</dbReference>
<feature type="region of interest" description="Disordered" evidence="1">
    <location>
        <begin position="1"/>
        <end position="108"/>
    </location>
</feature>
<keyword evidence="4" id="KW-1185">Reference proteome</keyword>
<dbReference type="Pfam" id="PF15365">
    <property type="entry name" value="PNRC"/>
    <property type="match status" value="1"/>
</dbReference>
<dbReference type="AlphaFoldDB" id="A0A166Z2D8"/>
<sequence>MSETPSQHRTIPARRKTSRQNNTSAAKKAYASENDVAVLETPHRHAPKTPNRKDEISTPATDFYSSQRLNSKSRTKHKTKPKNVPPSPDPALYGRQTPPLPSAASNKSGISTAFAGATFHASPAPSALPIPSFVSKSSSELPVSLGKDTLQEPSPPATDGDVPSPFRPSSVPKMSESPLDFMFRAHREEKERNFRENPQSHSLRTSKTPQPLQRSDMGGPPKPSSLPHQRRGYFRQPAGGIDPSELDGIPGRPLGPAFSTPYQERIKAVRSSSNSNTLRSQSQTVGYFDEFGAVEDSTEALKKFLFGNEGSVKTEALRPAAGKEPALQTMASPDASISTGPDSGVKNSRASNLEEMENDLRRILKLDMAFEPGSEGRAPFTR</sequence>
<name>A0A166Z2D8_METRR</name>
<feature type="compositionally biased region" description="Polar residues" evidence="1">
    <location>
        <begin position="58"/>
        <end position="70"/>
    </location>
</feature>
<evidence type="ECO:0000313" key="4">
    <source>
        <dbReference type="Proteomes" id="UP000243498"/>
    </source>
</evidence>
<feature type="compositionally biased region" description="Polar residues" evidence="1">
    <location>
        <begin position="196"/>
        <end position="213"/>
    </location>
</feature>
<feature type="compositionally biased region" description="Basic and acidic residues" evidence="1">
    <location>
        <begin position="183"/>
        <end position="195"/>
    </location>
</feature>
<dbReference type="EMBL" id="AZHC01000030">
    <property type="protein sequence ID" value="OAA37477.1"/>
    <property type="molecule type" value="Genomic_DNA"/>
</dbReference>
<reference evidence="5" key="2">
    <citation type="submission" date="2018-12" db="EMBL/GenBank/DDBJ databases">
        <title>The complete genome of Metarhizium rileyi, a key fungal pathogen of Lepidoptera.</title>
        <authorList>
            <person name="Binneck E."/>
            <person name="Lastra C.C.L."/>
            <person name="Sosa-Gomez D.R."/>
        </authorList>
    </citation>
    <scope>NUCLEOTIDE SEQUENCE [LARGE SCALE GENOMIC DNA]</scope>
    <source>
        <strain evidence="5">Cep018-CH2</strain>
    </source>
</reference>
<feature type="compositionally biased region" description="Low complexity" evidence="1">
    <location>
        <begin position="121"/>
        <end position="132"/>
    </location>
</feature>
<dbReference type="Proteomes" id="UP000317257">
    <property type="component" value="Unassembled WGS sequence"/>
</dbReference>
<evidence type="ECO:0000313" key="2">
    <source>
        <dbReference type="EMBL" id="OAA37477.1"/>
    </source>
</evidence>
<evidence type="ECO:0008006" key="6">
    <source>
        <dbReference type="Google" id="ProtNLM"/>
    </source>
</evidence>
<reference evidence="2 4" key="1">
    <citation type="journal article" date="2016" name="Genome Biol. Evol.">
        <title>Divergent and convergent evolution of fungal pathogenicity.</title>
        <authorList>
            <person name="Shang Y."/>
            <person name="Xiao G."/>
            <person name="Zheng P."/>
            <person name="Cen K."/>
            <person name="Zhan S."/>
            <person name="Wang C."/>
        </authorList>
    </citation>
    <scope>NUCLEOTIDE SEQUENCE [LARGE SCALE GENOMIC DNA]</scope>
    <source>
        <strain evidence="2 4">RCEF 4871</strain>
    </source>
</reference>
<dbReference type="GO" id="GO:0016071">
    <property type="term" value="P:mRNA metabolic process"/>
    <property type="evidence" value="ECO:0007669"/>
    <property type="project" value="UniProtKB-ARBA"/>
</dbReference>
<proteinExistence type="predicted"/>
<organism evidence="2 4">
    <name type="scientific">Metarhizium rileyi (strain RCEF 4871)</name>
    <name type="common">Nomuraea rileyi</name>
    <dbReference type="NCBI Taxonomy" id="1649241"/>
    <lineage>
        <taxon>Eukaryota</taxon>
        <taxon>Fungi</taxon>
        <taxon>Dikarya</taxon>
        <taxon>Ascomycota</taxon>
        <taxon>Pezizomycotina</taxon>
        <taxon>Sordariomycetes</taxon>
        <taxon>Hypocreomycetidae</taxon>
        <taxon>Hypocreales</taxon>
        <taxon>Clavicipitaceae</taxon>
        <taxon>Metarhizium</taxon>
    </lineage>
</organism>
<protein>
    <recommendedName>
        <fullName evidence="6">Proteophosphoglycan 5</fullName>
    </recommendedName>
</protein>
<accession>A0A166Z2D8</accession>
<feature type="region of interest" description="Disordered" evidence="1">
    <location>
        <begin position="121"/>
        <end position="259"/>
    </location>
</feature>
<gene>
    <name evidence="3" type="ORF">ED733_003065</name>
    <name evidence="2" type="ORF">NOR_07176</name>
</gene>
<comment type="caution">
    <text evidence="2">The sequence shown here is derived from an EMBL/GenBank/DDBJ whole genome shotgun (WGS) entry which is preliminary data.</text>
</comment>
<evidence type="ECO:0000313" key="3">
    <source>
        <dbReference type="EMBL" id="TWU73281.1"/>
    </source>
</evidence>
<dbReference type="Proteomes" id="UP000243498">
    <property type="component" value="Unassembled WGS sequence"/>
</dbReference>
<dbReference type="OMA" id="YATPMRT"/>